<feature type="compositionally biased region" description="Basic and acidic residues" evidence="4">
    <location>
        <begin position="546"/>
        <end position="555"/>
    </location>
</feature>
<keyword evidence="1" id="KW-0540">Nuclease</keyword>
<feature type="region of interest" description="Disordered" evidence="4">
    <location>
        <begin position="523"/>
        <end position="589"/>
    </location>
</feature>
<reference evidence="5 6" key="1">
    <citation type="submission" date="2021-11" db="EMBL/GenBank/DDBJ databases">
        <title>Black yeast isolated from Biological Soil Crust.</title>
        <authorList>
            <person name="Kurbessoian T."/>
        </authorList>
    </citation>
    <scope>NUCLEOTIDE SEQUENCE [LARGE SCALE GENOMIC DNA]</scope>
    <source>
        <strain evidence="5 6">CCFEE 5522</strain>
    </source>
</reference>
<sequence length="747" mass="83093">MSTFDGVVKEFPDIRIDYFRQSSEPSQPPLAYLLSHVHTDHLAGLESCNSPFIYCSRATREILLRLEKYPHRMNFAKGILETRKQTYRHLKKLLKPIPLETPTVLELAPNRSVRVTLFDANHCVGAVMFLIEGDGKAVLYTGDIRSEPWWVNALARHPLLIPYLSKGKQTPLKRLDTIYLDTTFAHKDEPYRHFQTKAEGLSELISAVSKYSKGTLFYFDSWTFGYEEVWQALSAHLGSQIHVDHYRYGLYNALANGAEPRAPEVSRLMGFHCGNHYQEGCLTSRPSQVHSCEKGTGCDIWKKDFVRITPIISRYKGVEMAELGAGGGQGDLDQHHDLEVGDTSLVGQLIALCATKLHGQPEHASVMEMLTSIINERVQSISLDGAVLNEDPAAIADEDEDLVFVDDLPLERLVPVLAKATAKSKQKLPQKNDPLSGRRRTSLTLVRPDGLPKQITFPYSRHSSYGELCDLLDVFKPKDIHPCTVDYSTWTPVHSMDFLFGHLYPGSVPTFSYDQKMLRVRGPSKQSFVSTSRPSTAGSATSGKQDSPENARSREGTSGVKSGVGPWGDYYLPPPLTSPRKRKSVEDSAAPEPDALVAIRKEAAAFEAKASSFEAKASSFTSGKRDAQNKRVASTMPTHWRNDYAEGANLGQPPDYARLSPPPAAKKRGSLPVSRASREPSVDLTEAIEQRRRYMMQRDSEQPLAGHARVALRQEAYCAALGSDILQWSDIGLVSTSSGHQIREEEL</sequence>
<dbReference type="AlphaFoldDB" id="A0AAV9JCD9"/>
<dbReference type="Gene3D" id="3.60.15.10">
    <property type="entry name" value="Ribonuclease Z/Hydroxyacylglutathione hydrolase-like"/>
    <property type="match status" value="1"/>
</dbReference>
<keyword evidence="6" id="KW-1185">Reference proteome</keyword>
<evidence type="ECO:0000256" key="2">
    <source>
        <dbReference type="ARBA" id="ARBA00022801"/>
    </source>
</evidence>
<evidence type="ECO:0000313" key="6">
    <source>
        <dbReference type="Proteomes" id="UP001324427"/>
    </source>
</evidence>
<dbReference type="GO" id="GO:0035312">
    <property type="term" value="F:5'-3' DNA exonuclease activity"/>
    <property type="evidence" value="ECO:0007669"/>
    <property type="project" value="TreeGrafter"/>
</dbReference>
<dbReference type="SUPFAM" id="SSF56281">
    <property type="entry name" value="Metallo-hydrolase/oxidoreductase"/>
    <property type="match status" value="1"/>
</dbReference>
<protein>
    <recommendedName>
        <fullName evidence="7">Metallo-beta-lactamase domain-containing protein</fullName>
    </recommendedName>
</protein>
<evidence type="ECO:0000256" key="1">
    <source>
        <dbReference type="ARBA" id="ARBA00022722"/>
    </source>
</evidence>
<proteinExistence type="predicted"/>
<evidence type="ECO:0000256" key="4">
    <source>
        <dbReference type="SAM" id="MobiDB-lite"/>
    </source>
</evidence>
<evidence type="ECO:0008006" key="7">
    <source>
        <dbReference type="Google" id="ProtNLM"/>
    </source>
</evidence>
<keyword evidence="2" id="KW-0378">Hydrolase</keyword>
<dbReference type="Pfam" id="PF23023">
    <property type="entry name" value="Anti-Pycsar_Apyc1"/>
    <property type="match status" value="1"/>
</dbReference>
<gene>
    <name evidence="5" type="ORF">LTR36_006177</name>
</gene>
<dbReference type="PANTHER" id="PTHR23240:SF8">
    <property type="entry name" value="PROTEIN ARTEMIS"/>
    <property type="match status" value="1"/>
</dbReference>
<organism evidence="5 6">
    <name type="scientific">Oleoguttula mirabilis</name>
    <dbReference type="NCBI Taxonomy" id="1507867"/>
    <lineage>
        <taxon>Eukaryota</taxon>
        <taxon>Fungi</taxon>
        <taxon>Dikarya</taxon>
        <taxon>Ascomycota</taxon>
        <taxon>Pezizomycotina</taxon>
        <taxon>Dothideomycetes</taxon>
        <taxon>Dothideomycetidae</taxon>
        <taxon>Mycosphaerellales</taxon>
        <taxon>Teratosphaeriaceae</taxon>
        <taxon>Oleoguttula</taxon>
    </lineage>
</organism>
<dbReference type="GO" id="GO:0036297">
    <property type="term" value="P:interstrand cross-link repair"/>
    <property type="evidence" value="ECO:0007669"/>
    <property type="project" value="TreeGrafter"/>
</dbReference>
<dbReference type="GO" id="GO:0006303">
    <property type="term" value="P:double-strand break repair via nonhomologous end joining"/>
    <property type="evidence" value="ECO:0007669"/>
    <property type="project" value="TreeGrafter"/>
</dbReference>
<feature type="region of interest" description="Disordered" evidence="4">
    <location>
        <begin position="612"/>
        <end position="685"/>
    </location>
</feature>
<keyword evidence="3" id="KW-0269">Exonuclease</keyword>
<accession>A0AAV9JCD9</accession>
<evidence type="ECO:0000256" key="3">
    <source>
        <dbReference type="ARBA" id="ARBA00022839"/>
    </source>
</evidence>
<dbReference type="Proteomes" id="UP001324427">
    <property type="component" value="Unassembled WGS sequence"/>
</dbReference>
<dbReference type="EMBL" id="JAVFHQ010000038">
    <property type="protein sequence ID" value="KAK4542801.1"/>
    <property type="molecule type" value="Genomic_DNA"/>
</dbReference>
<dbReference type="GO" id="GO:0003684">
    <property type="term" value="F:damaged DNA binding"/>
    <property type="evidence" value="ECO:0007669"/>
    <property type="project" value="TreeGrafter"/>
</dbReference>
<dbReference type="GO" id="GO:0000723">
    <property type="term" value="P:telomere maintenance"/>
    <property type="evidence" value="ECO:0007669"/>
    <property type="project" value="TreeGrafter"/>
</dbReference>
<dbReference type="InterPro" id="IPR036866">
    <property type="entry name" value="RibonucZ/Hydroxyglut_hydro"/>
</dbReference>
<feature type="compositionally biased region" description="Polar residues" evidence="4">
    <location>
        <begin position="524"/>
        <end position="545"/>
    </location>
</feature>
<evidence type="ECO:0000313" key="5">
    <source>
        <dbReference type="EMBL" id="KAK4542801.1"/>
    </source>
</evidence>
<comment type="caution">
    <text evidence="5">The sequence shown here is derived from an EMBL/GenBank/DDBJ whole genome shotgun (WGS) entry which is preliminary data.</text>
</comment>
<name>A0AAV9JCD9_9PEZI</name>
<dbReference type="PANTHER" id="PTHR23240">
    <property type="entry name" value="DNA CROSS-LINK REPAIR PROTEIN PSO2/SNM1-RELATED"/>
    <property type="match status" value="1"/>
</dbReference>